<keyword evidence="3" id="KW-1015">Disulfide bond</keyword>
<dbReference type="Pfam" id="PF00578">
    <property type="entry name" value="AhpC-TSA"/>
    <property type="match status" value="1"/>
</dbReference>
<feature type="domain" description="Thioredoxin" evidence="6">
    <location>
        <begin position="28"/>
        <end position="171"/>
    </location>
</feature>
<keyword evidence="5" id="KW-0732">Signal</keyword>
<evidence type="ECO:0000259" key="6">
    <source>
        <dbReference type="PROSITE" id="PS51352"/>
    </source>
</evidence>
<dbReference type="PROSITE" id="PS51352">
    <property type="entry name" value="THIOREDOXIN_2"/>
    <property type="match status" value="1"/>
</dbReference>
<feature type="signal peptide" evidence="5">
    <location>
        <begin position="1"/>
        <end position="18"/>
    </location>
</feature>
<evidence type="ECO:0000256" key="5">
    <source>
        <dbReference type="SAM" id="SignalP"/>
    </source>
</evidence>
<dbReference type="InterPro" id="IPR013766">
    <property type="entry name" value="Thioredoxin_domain"/>
</dbReference>
<dbReference type="CDD" id="cd02966">
    <property type="entry name" value="TlpA_like_family"/>
    <property type="match status" value="1"/>
</dbReference>
<keyword evidence="8" id="KW-1185">Reference proteome</keyword>
<dbReference type="OrthoDB" id="9815205at2"/>
<keyword evidence="4" id="KW-0676">Redox-active center</keyword>
<dbReference type="EMBL" id="FNNJ01000001">
    <property type="protein sequence ID" value="SDW18295.1"/>
    <property type="molecule type" value="Genomic_DNA"/>
</dbReference>
<dbReference type="RefSeq" id="WP_090118861.1">
    <property type="nucleotide sequence ID" value="NZ_FNNJ01000001.1"/>
</dbReference>
<dbReference type="InterPro" id="IPR036249">
    <property type="entry name" value="Thioredoxin-like_sf"/>
</dbReference>
<protein>
    <submittedName>
        <fullName evidence="7">Peroxiredoxin</fullName>
    </submittedName>
</protein>
<dbReference type="AlphaFoldDB" id="A0A1H2RG88"/>
<dbReference type="GO" id="GO:0017004">
    <property type="term" value="P:cytochrome complex assembly"/>
    <property type="evidence" value="ECO:0007669"/>
    <property type="project" value="UniProtKB-KW"/>
</dbReference>
<evidence type="ECO:0000313" key="7">
    <source>
        <dbReference type="EMBL" id="SDW18295.1"/>
    </source>
</evidence>
<dbReference type="GO" id="GO:0030313">
    <property type="term" value="C:cell envelope"/>
    <property type="evidence" value="ECO:0007669"/>
    <property type="project" value="UniProtKB-SubCell"/>
</dbReference>
<sequence>MKRLFTIITILFINLSFAQNTDNRGYKVKVGDMSPEISLNLLDDTPITNQSLKGKVTVLQFTASWCSVCIKEMPHLEKQVWQRFKNEDFILIGVDLKETPEKVEKFIKKTNITYPVAIDKDGSLFDSFTVKNAGVTRNIVLNKKGEIIFLTRLYNVEEFNKMVEIIDNELKKG</sequence>
<dbReference type="SUPFAM" id="SSF52833">
    <property type="entry name" value="Thioredoxin-like"/>
    <property type="match status" value="1"/>
</dbReference>
<accession>A0A1H2RG88</accession>
<evidence type="ECO:0000256" key="3">
    <source>
        <dbReference type="ARBA" id="ARBA00023157"/>
    </source>
</evidence>
<evidence type="ECO:0000256" key="2">
    <source>
        <dbReference type="ARBA" id="ARBA00022748"/>
    </source>
</evidence>
<comment type="subcellular location">
    <subcellularLocation>
        <location evidence="1">Cell envelope</location>
    </subcellularLocation>
</comment>
<feature type="chain" id="PRO_5011507449" evidence="5">
    <location>
        <begin position="19"/>
        <end position="173"/>
    </location>
</feature>
<proteinExistence type="predicted"/>
<keyword evidence="2" id="KW-0201">Cytochrome c-type biogenesis</keyword>
<dbReference type="PANTHER" id="PTHR42852:SF6">
    <property type="entry name" value="THIOL:DISULFIDE INTERCHANGE PROTEIN DSBE"/>
    <property type="match status" value="1"/>
</dbReference>
<evidence type="ECO:0000256" key="1">
    <source>
        <dbReference type="ARBA" id="ARBA00004196"/>
    </source>
</evidence>
<dbReference type="Proteomes" id="UP000199595">
    <property type="component" value="Unassembled WGS sequence"/>
</dbReference>
<dbReference type="Gene3D" id="3.40.30.10">
    <property type="entry name" value="Glutaredoxin"/>
    <property type="match status" value="1"/>
</dbReference>
<dbReference type="STRING" id="762486.SAMN05444411_101231"/>
<organism evidence="7 8">
    <name type="scientific">Lutibacter oricola</name>
    <dbReference type="NCBI Taxonomy" id="762486"/>
    <lineage>
        <taxon>Bacteria</taxon>
        <taxon>Pseudomonadati</taxon>
        <taxon>Bacteroidota</taxon>
        <taxon>Flavobacteriia</taxon>
        <taxon>Flavobacteriales</taxon>
        <taxon>Flavobacteriaceae</taxon>
        <taxon>Lutibacter</taxon>
    </lineage>
</organism>
<dbReference type="InterPro" id="IPR050553">
    <property type="entry name" value="Thioredoxin_ResA/DsbE_sf"/>
</dbReference>
<evidence type="ECO:0000313" key="8">
    <source>
        <dbReference type="Proteomes" id="UP000199595"/>
    </source>
</evidence>
<dbReference type="InterPro" id="IPR000866">
    <property type="entry name" value="AhpC/TSA"/>
</dbReference>
<name>A0A1H2RG88_9FLAO</name>
<dbReference type="GO" id="GO:0016491">
    <property type="term" value="F:oxidoreductase activity"/>
    <property type="evidence" value="ECO:0007669"/>
    <property type="project" value="InterPro"/>
</dbReference>
<evidence type="ECO:0000256" key="4">
    <source>
        <dbReference type="ARBA" id="ARBA00023284"/>
    </source>
</evidence>
<dbReference type="GO" id="GO:0016209">
    <property type="term" value="F:antioxidant activity"/>
    <property type="evidence" value="ECO:0007669"/>
    <property type="project" value="InterPro"/>
</dbReference>
<gene>
    <name evidence="7" type="ORF">SAMN05444411_101231</name>
</gene>
<dbReference type="PANTHER" id="PTHR42852">
    <property type="entry name" value="THIOL:DISULFIDE INTERCHANGE PROTEIN DSBE"/>
    <property type="match status" value="1"/>
</dbReference>
<reference evidence="7 8" key="1">
    <citation type="submission" date="2016-10" db="EMBL/GenBank/DDBJ databases">
        <authorList>
            <person name="de Groot N.N."/>
        </authorList>
    </citation>
    <scope>NUCLEOTIDE SEQUENCE [LARGE SCALE GENOMIC DNA]</scope>
    <source>
        <strain evidence="7 8">DSM 24956</strain>
    </source>
</reference>